<dbReference type="InterPro" id="IPR021772">
    <property type="entry name" value="WDR48/Bun107"/>
</dbReference>
<feature type="compositionally biased region" description="Acidic residues" evidence="4">
    <location>
        <begin position="152"/>
        <end position="180"/>
    </location>
</feature>
<evidence type="ECO:0000256" key="1">
    <source>
        <dbReference type="ARBA" id="ARBA00022574"/>
    </source>
</evidence>
<gene>
    <name evidence="5" type="ORF">BCR39DRAFT_587333</name>
</gene>
<dbReference type="SMART" id="SM00320">
    <property type="entry name" value="WD40"/>
    <property type="match status" value="7"/>
</dbReference>
<dbReference type="PANTHER" id="PTHR19862:SF14">
    <property type="entry name" value="WD REPEAT-CONTAINING PROTEIN 48"/>
    <property type="match status" value="1"/>
</dbReference>
<feature type="region of interest" description="Disordered" evidence="4">
    <location>
        <begin position="696"/>
        <end position="738"/>
    </location>
</feature>
<dbReference type="Gene3D" id="2.130.10.10">
    <property type="entry name" value="YVTN repeat-like/Quinoprotein amine dehydrogenase"/>
    <property type="match status" value="2"/>
</dbReference>
<dbReference type="GO" id="GO:0043130">
    <property type="term" value="F:ubiquitin binding"/>
    <property type="evidence" value="ECO:0007669"/>
    <property type="project" value="TreeGrafter"/>
</dbReference>
<dbReference type="EMBL" id="MCFC01000013">
    <property type="protein sequence ID" value="ORY31816.1"/>
    <property type="molecule type" value="Genomic_DNA"/>
</dbReference>
<dbReference type="SUPFAM" id="SSF50978">
    <property type="entry name" value="WD40 repeat-like"/>
    <property type="match status" value="1"/>
</dbReference>
<feature type="compositionally biased region" description="Polar residues" evidence="4">
    <location>
        <begin position="552"/>
        <end position="566"/>
    </location>
</feature>
<feature type="region of interest" description="Disordered" evidence="4">
    <location>
        <begin position="1008"/>
        <end position="1105"/>
    </location>
</feature>
<keyword evidence="2" id="KW-0677">Repeat</keyword>
<evidence type="ECO:0000313" key="6">
    <source>
        <dbReference type="Proteomes" id="UP000193986"/>
    </source>
</evidence>
<keyword evidence="1 3" id="KW-0853">WD repeat</keyword>
<dbReference type="FunCoup" id="A0A1Y2BAT8">
    <property type="interactions" value="545"/>
</dbReference>
<feature type="compositionally biased region" description="Basic and acidic residues" evidence="4">
    <location>
        <begin position="1090"/>
        <end position="1105"/>
    </location>
</feature>
<organism evidence="5 6">
    <name type="scientific">Naematelia encephala</name>
    <dbReference type="NCBI Taxonomy" id="71784"/>
    <lineage>
        <taxon>Eukaryota</taxon>
        <taxon>Fungi</taxon>
        <taxon>Dikarya</taxon>
        <taxon>Basidiomycota</taxon>
        <taxon>Agaricomycotina</taxon>
        <taxon>Tremellomycetes</taxon>
        <taxon>Tremellales</taxon>
        <taxon>Naemateliaceae</taxon>
        <taxon>Naematelia</taxon>
    </lineage>
</organism>
<reference evidence="5 6" key="1">
    <citation type="submission" date="2016-07" db="EMBL/GenBank/DDBJ databases">
        <title>Pervasive Adenine N6-methylation of Active Genes in Fungi.</title>
        <authorList>
            <consortium name="DOE Joint Genome Institute"/>
            <person name="Mondo S.J."/>
            <person name="Dannebaum R.O."/>
            <person name="Kuo R.C."/>
            <person name="Labutti K."/>
            <person name="Haridas S."/>
            <person name="Kuo A."/>
            <person name="Salamov A."/>
            <person name="Ahrendt S.R."/>
            <person name="Lipzen A."/>
            <person name="Sullivan W."/>
            <person name="Andreopoulos W.B."/>
            <person name="Clum A."/>
            <person name="Lindquist E."/>
            <person name="Daum C."/>
            <person name="Ramamoorthy G.K."/>
            <person name="Gryganskyi A."/>
            <person name="Culley D."/>
            <person name="Magnuson J.K."/>
            <person name="James T.Y."/>
            <person name="O'Malley M.A."/>
            <person name="Stajich J.E."/>
            <person name="Spatafora J.W."/>
            <person name="Visel A."/>
            <person name="Grigoriev I.V."/>
        </authorList>
    </citation>
    <scope>NUCLEOTIDE SEQUENCE [LARGE SCALE GENOMIC DNA]</scope>
    <source>
        <strain evidence="5 6">68-887.2</strain>
    </source>
</reference>
<evidence type="ECO:0000313" key="5">
    <source>
        <dbReference type="EMBL" id="ORY31816.1"/>
    </source>
</evidence>
<dbReference type="Proteomes" id="UP000193986">
    <property type="component" value="Unassembled WGS sequence"/>
</dbReference>
<dbReference type="Pfam" id="PF00400">
    <property type="entry name" value="WD40"/>
    <property type="match status" value="4"/>
</dbReference>
<feature type="region of interest" description="Disordered" evidence="4">
    <location>
        <begin position="1260"/>
        <end position="1294"/>
    </location>
</feature>
<sequence>MVAVSRRVSYILPSPTEPPPLLSLPPLGERRRGTTAPHLIPKTDTIGSPFQSKNPFFSSTSLAAAQQKQDEESHPRHCLGITSLALDTSTLLADSSSPGGILYTGGRDGLVASWELNVPHKRKRGGRYEVQPGRNGTTGAKVKWERIGDGAELWDDEDDDEDGSGGFDEDDDGYSTEEEISEGWVGIDADRVGEGIRRRRAARGEVPYEDRWEVDKETLANLSPPATTFRQSAQTHTDWVNAMLLCNLNQTVITASSDRTIRAWSPHKHMGDSDTSPALVGRHRDYVRSLAWAKYPSLLFSGALDRQLSVWDTGELRPDAPLLNIDLNKADDWGGVGMEGERGSVYALGVDPAGRVLAAGTPERVIRLWDPRVGDKSIGKLVGHSDCVRSIVVSEDGRYMLTGSSDTTIKLWSLAAHRCLQTFNHHTSSVWALASTHPNLERFYSGSRDGHLCAVDLEQCTDISDAECVVLAREGDVPHGVDYESKSGDEGIRCIVGMDDEYVWTATGSADVKRWKDVGRRVDRLDHNFDGVSYNQRNGDAAESLDPPFQPTPITADSRSRSTAVAGQQVAFASSPPLRNGSVSHDPFSSPEDPQPTTSPSGIPSAVRGRLVPPQPRRTTPSGASIAGSFMSDSSANADDSAMPEPKDSRLNGIPYESLVCLGLPDSPYSFGFSSHRQDEVVRSSSIGSASRGLSGFLRAEGDEPDHHSHHHHRHHQSQARLSFEDREVASEAEPLRKEPDAVIKGRSGLVRSLLLNDRQHVLTVDTEGEVAVWNIIRGLCVGRFSAADVAAALDLERGIKAGNAVRKHSSEVLELVKERVEGETMVITWCQVDTKIGSLVVHLEEGRVFDAEVYADELGLDYIEGMREDTRCKSALQREREMSLTDAVVNLGKWTLANLFRGLIKAEEAEVTAMTPSTTNSSLPSINRSPAPTHIAIERPNLAPPHRQRAMSGSIATGTPSLNIPGLATPAARPAILPDVDGSLSKSAPVTSAWQSFNALRTGQLSAIPQSPSTVSPAENVRGDYFSSRRKADASPSRADDRSTGAPPTPGAEKQSTVPQTPGGGSLMGKLKGFGKKKTAETPMSTVVESKEAPEQDKGPKISERDAEQLRILDTVRAYPFHPPPPWEAPPLNVPPSTALLIAEESKDAGAWVVTYRSQVSSTERDMEALEMSSPQWLLEYLFTSRTRVKDPVKLTFILEPAPRSGLKEMPEGTARLSASRVLRARKIMAFIIDKLELIPSRARAGSIASVHSKITGLPPRRSSTTAAASAVHNITSSPNSGPLSPGLSSVETEGDIAPEDVLELLCGDHVVDPRMTLATLKQYYGTGGDMLLHYRLKKGLGLAA</sequence>
<feature type="region of interest" description="Disordered" evidence="4">
    <location>
        <begin position="529"/>
        <end position="651"/>
    </location>
</feature>
<feature type="compositionally biased region" description="Basic and acidic residues" evidence="4">
    <location>
        <begin position="723"/>
        <end position="738"/>
    </location>
</feature>
<dbReference type="STRING" id="71784.A0A1Y2BAT8"/>
<feature type="repeat" description="WD" evidence="3">
    <location>
        <begin position="280"/>
        <end position="312"/>
    </location>
</feature>
<comment type="caution">
    <text evidence="5">The sequence shown here is derived from an EMBL/GenBank/DDBJ whole genome shotgun (WGS) entry which is preliminary data.</text>
</comment>
<dbReference type="Pfam" id="PF11816">
    <property type="entry name" value="DUF3337"/>
    <property type="match status" value="1"/>
</dbReference>
<feature type="compositionally biased region" description="Basic residues" evidence="4">
    <location>
        <begin position="708"/>
        <end position="718"/>
    </location>
</feature>
<feature type="region of interest" description="Disordered" evidence="4">
    <location>
        <begin position="151"/>
        <end position="180"/>
    </location>
</feature>
<feature type="compositionally biased region" description="Low complexity" evidence="4">
    <location>
        <begin position="1264"/>
        <end position="1291"/>
    </location>
</feature>
<feature type="repeat" description="WD" evidence="3">
    <location>
        <begin position="338"/>
        <end position="370"/>
    </location>
</feature>
<protein>
    <submittedName>
        <fullName evidence="5">Uncharacterized protein</fullName>
    </submittedName>
</protein>
<dbReference type="InterPro" id="IPR051246">
    <property type="entry name" value="WDR48"/>
</dbReference>
<evidence type="ECO:0000256" key="4">
    <source>
        <dbReference type="SAM" id="MobiDB-lite"/>
    </source>
</evidence>
<feature type="compositionally biased region" description="Polar residues" evidence="4">
    <location>
        <begin position="1008"/>
        <end position="1018"/>
    </location>
</feature>
<dbReference type="InterPro" id="IPR001680">
    <property type="entry name" value="WD40_rpt"/>
</dbReference>
<feature type="compositionally biased region" description="Low complexity" evidence="4">
    <location>
        <begin position="632"/>
        <end position="641"/>
    </location>
</feature>
<dbReference type="PROSITE" id="PS50082">
    <property type="entry name" value="WD_REPEATS_2"/>
    <property type="match status" value="4"/>
</dbReference>
<accession>A0A1Y2BAT8</accession>
<feature type="region of interest" description="Disordered" evidence="4">
    <location>
        <begin position="941"/>
        <end position="968"/>
    </location>
</feature>
<dbReference type="InParanoid" id="A0A1Y2BAT8"/>
<dbReference type="OrthoDB" id="2421129at2759"/>
<keyword evidence="6" id="KW-1185">Reference proteome</keyword>
<dbReference type="GO" id="GO:0000724">
    <property type="term" value="P:double-strand break repair via homologous recombination"/>
    <property type="evidence" value="ECO:0007669"/>
    <property type="project" value="TreeGrafter"/>
</dbReference>
<evidence type="ECO:0000256" key="2">
    <source>
        <dbReference type="ARBA" id="ARBA00022737"/>
    </source>
</evidence>
<feature type="repeat" description="WD" evidence="3">
    <location>
        <begin position="233"/>
        <end position="265"/>
    </location>
</feature>
<feature type="repeat" description="WD" evidence="3">
    <location>
        <begin position="381"/>
        <end position="422"/>
    </location>
</feature>
<dbReference type="PROSITE" id="PS50294">
    <property type="entry name" value="WD_REPEATS_REGION"/>
    <property type="match status" value="3"/>
</dbReference>
<proteinExistence type="predicted"/>
<feature type="compositionally biased region" description="Basic and acidic residues" evidence="4">
    <location>
        <begin position="1031"/>
        <end position="1044"/>
    </location>
</feature>
<dbReference type="InterPro" id="IPR036322">
    <property type="entry name" value="WD40_repeat_dom_sf"/>
</dbReference>
<dbReference type="PANTHER" id="PTHR19862">
    <property type="entry name" value="WD REPEAT-CONTAINING PROTEIN 48"/>
    <property type="match status" value="1"/>
</dbReference>
<dbReference type="InterPro" id="IPR015943">
    <property type="entry name" value="WD40/YVTN_repeat-like_dom_sf"/>
</dbReference>
<name>A0A1Y2BAT8_9TREE</name>
<evidence type="ECO:0000256" key="3">
    <source>
        <dbReference type="PROSITE-ProRule" id="PRU00221"/>
    </source>
</evidence>